<organism evidence="2 3">
    <name type="scientific">Streptomyces olindensis</name>
    <dbReference type="NCBI Taxonomy" id="358823"/>
    <lineage>
        <taxon>Bacteria</taxon>
        <taxon>Bacillati</taxon>
        <taxon>Actinomycetota</taxon>
        <taxon>Actinomycetes</taxon>
        <taxon>Kitasatosporales</taxon>
        <taxon>Streptomycetaceae</taxon>
        <taxon>Streptomyces</taxon>
    </lineage>
</organism>
<gene>
    <name evidence="2" type="ORF">ABZ568_05075</name>
</gene>
<dbReference type="PROSITE" id="PS50104">
    <property type="entry name" value="TIR"/>
    <property type="match status" value="1"/>
</dbReference>
<sequence length="422" mass="46615">MGDVFISHSARGDALAMAVLGKIEQGLRARTHTPLVDQSGIEPGDEWRPQLVDWLARCDAAVVLLNQAALDSTWVRREVNILMWRRALGAPLLVVPVLLDGLTTTAVKQAGLEELRPIQFARTAQGVEPDAESLADQVLGRFARLPRAATGTDPMSVWLGRLALYLSEAQRRPDVLAEAARALHAEREFLAHVTAQHGGCLFLAHQFLVAPPERMEKALDVLAPSLQDQTIRRLTSALNATWVDEEAARSALPAPGGRPQAMTLLLNAFSNSTAEQYIRRATCNASHGFETKTIGSLPMGEDRVGERIRAWEDAVWKEFFDADCEEERMLPNDLATRTHYLIIDERRPPDAEFAEAVNLLHHAFSWLIVLVTTGTAPPDDHVRNAFKNAVLLEPLLTAEAEKTAALRSRRLRELPDRLAGLC</sequence>
<protein>
    <submittedName>
        <fullName evidence="2">Toll/interleukin-1 receptor domain-containing protein</fullName>
    </submittedName>
</protein>
<keyword evidence="3" id="KW-1185">Reference proteome</keyword>
<dbReference type="EMBL" id="JBEYBN010000004">
    <property type="protein sequence ID" value="MEU2265810.1"/>
    <property type="molecule type" value="Genomic_DNA"/>
</dbReference>
<dbReference type="Pfam" id="PF13676">
    <property type="entry name" value="TIR_2"/>
    <property type="match status" value="1"/>
</dbReference>
<dbReference type="RefSeq" id="WP_359785610.1">
    <property type="nucleotide sequence ID" value="NZ_JBEYBN010000004.1"/>
</dbReference>
<evidence type="ECO:0000259" key="1">
    <source>
        <dbReference type="PROSITE" id="PS50104"/>
    </source>
</evidence>
<comment type="caution">
    <text evidence="2">The sequence shown here is derived from an EMBL/GenBank/DDBJ whole genome shotgun (WGS) entry which is preliminary data.</text>
</comment>
<dbReference type="Proteomes" id="UP001550603">
    <property type="component" value="Unassembled WGS sequence"/>
</dbReference>
<dbReference type="InterPro" id="IPR000157">
    <property type="entry name" value="TIR_dom"/>
</dbReference>
<evidence type="ECO:0000313" key="3">
    <source>
        <dbReference type="Proteomes" id="UP001550603"/>
    </source>
</evidence>
<dbReference type="SUPFAM" id="SSF52200">
    <property type="entry name" value="Toll/Interleukin receptor TIR domain"/>
    <property type="match status" value="1"/>
</dbReference>
<evidence type="ECO:0000313" key="2">
    <source>
        <dbReference type="EMBL" id="MEU2265810.1"/>
    </source>
</evidence>
<dbReference type="Gene3D" id="3.40.50.10140">
    <property type="entry name" value="Toll/interleukin-1 receptor homology (TIR) domain"/>
    <property type="match status" value="1"/>
</dbReference>
<keyword evidence="2" id="KW-0675">Receptor</keyword>
<feature type="domain" description="TIR" evidence="1">
    <location>
        <begin position="1"/>
        <end position="138"/>
    </location>
</feature>
<dbReference type="InterPro" id="IPR035897">
    <property type="entry name" value="Toll_tir_struct_dom_sf"/>
</dbReference>
<name>A0ABV2XPD9_9ACTN</name>
<reference evidence="2 3" key="1">
    <citation type="submission" date="2024-06" db="EMBL/GenBank/DDBJ databases">
        <title>The Natural Products Discovery Center: Release of the First 8490 Sequenced Strains for Exploring Actinobacteria Biosynthetic Diversity.</title>
        <authorList>
            <person name="Kalkreuter E."/>
            <person name="Kautsar S.A."/>
            <person name="Yang D."/>
            <person name="Bader C.D."/>
            <person name="Teijaro C.N."/>
            <person name="Fluegel L."/>
            <person name="Davis C.M."/>
            <person name="Simpson J.R."/>
            <person name="Lauterbach L."/>
            <person name="Steele A.D."/>
            <person name="Gui C."/>
            <person name="Meng S."/>
            <person name="Li G."/>
            <person name="Viehrig K."/>
            <person name="Ye F."/>
            <person name="Su P."/>
            <person name="Kiefer A.F."/>
            <person name="Nichols A."/>
            <person name="Cepeda A.J."/>
            <person name="Yan W."/>
            <person name="Fan B."/>
            <person name="Jiang Y."/>
            <person name="Adhikari A."/>
            <person name="Zheng C.-J."/>
            <person name="Schuster L."/>
            <person name="Cowan T.M."/>
            <person name="Smanski M.J."/>
            <person name="Chevrette M.G."/>
            <person name="De Carvalho L.P.S."/>
            <person name="Shen B."/>
        </authorList>
    </citation>
    <scope>NUCLEOTIDE SEQUENCE [LARGE SCALE GENOMIC DNA]</scope>
    <source>
        <strain evidence="2 3">NPDC019583</strain>
    </source>
</reference>
<proteinExistence type="predicted"/>
<accession>A0ABV2XPD9</accession>